<keyword evidence="7" id="KW-0614">Plasmid</keyword>
<keyword evidence="8" id="KW-1185">Reference proteome</keyword>
<keyword evidence="2" id="KW-1003">Cell membrane</keyword>
<feature type="transmembrane region" description="Helical" evidence="6">
    <location>
        <begin position="109"/>
        <end position="129"/>
    </location>
</feature>
<evidence type="ECO:0000256" key="1">
    <source>
        <dbReference type="ARBA" id="ARBA00004651"/>
    </source>
</evidence>
<sequence>MTASTADAEAGSWSLRSAEAGRRWLGRLGPAAGLVLVVLTFALLSDAPARYLSPFNLRIVLSQTAIVAVGAIGMTAIIVSGGIDLSVGAVIALTGVITALTLGAGWPPLLAVAAAVLAGGAVGFVNGLLVTGLRVVPFIATLGMLGVARGVAKWLAGEQAVDVAPNPVNDLLVTVPRQRWMVLAPGVWLTIGLAIVAAFVLRNTVFGRRVFALGSNEHAARAMGIDTGRLTRLTYALAGLLFGLAGVMQMSRLRQGDPTVANGAELDIIAAVVIGGGSLSGGEGSILGSMIGALIMAFLRNGCQQMGWPNYIQEIIIGAIIVLAVALDRLRARAAEHA</sequence>
<organism evidence="7 8">
    <name type="scientific">Gemmatirosa kalamazoonensis</name>
    <dbReference type="NCBI Taxonomy" id="861299"/>
    <lineage>
        <taxon>Bacteria</taxon>
        <taxon>Pseudomonadati</taxon>
        <taxon>Gemmatimonadota</taxon>
        <taxon>Gemmatimonadia</taxon>
        <taxon>Gemmatimonadales</taxon>
        <taxon>Gemmatimonadaceae</taxon>
        <taxon>Gemmatirosa</taxon>
    </lineage>
</organism>
<feature type="transmembrane region" description="Helical" evidence="6">
    <location>
        <begin position="85"/>
        <end position="103"/>
    </location>
</feature>
<feature type="transmembrane region" description="Helical" evidence="6">
    <location>
        <begin position="230"/>
        <end position="248"/>
    </location>
</feature>
<dbReference type="PANTHER" id="PTHR32196:SF72">
    <property type="entry name" value="RIBOSE IMPORT PERMEASE PROTEIN RBSC"/>
    <property type="match status" value="1"/>
</dbReference>
<dbReference type="HOGENOM" id="CLU_028880_2_2_0"/>
<feature type="transmembrane region" description="Helical" evidence="6">
    <location>
        <begin position="136"/>
        <end position="156"/>
    </location>
</feature>
<evidence type="ECO:0000256" key="3">
    <source>
        <dbReference type="ARBA" id="ARBA00022692"/>
    </source>
</evidence>
<dbReference type="CDD" id="cd06579">
    <property type="entry name" value="TM_PBP1_transp_AraH_like"/>
    <property type="match status" value="1"/>
</dbReference>
<reference evidence="7 8" key="1">
    <citation type="journal article" date="2014" name="Genome Announc.">
        <title>Genome Sequence and Methylome of Soil Bacterium Gemmatirosa kalamazoonensis KBS708T, a Member of the Rarely Cultivated Gemmatimonadetes Phylum.</title>
        <authorList>
            <person name="Debruyn J.M."/>
            <person name="Radosevich M."/>
            <person name="Wommack K.E."/>
            <person name="Polson S.W."/>
            <person name="Hauser L.J."/>
            <person name="Fawaz M.N."/>
            <person name="Korlach J."/>
            <person name="Tsai Y.C."/>
        </authorList>
    </citation>
    <scope>NUCLEOTIDE SEQUENCE [LARGE SCALE GENOMIC DNA]</scope>
    <source>
        <strain evidence="7 8">KBS708</strain>
        <plasmid evidence="8">Plasmid 2</plasmid>
    </source>
</reference>
<dbReference type="OrthoDB" id="9813906at2"/>
<dbReference type="Pfam" id="PF02653">
    <property type="entry name" value="BPD_transp_2"/>
    <property type="match status" value="1"/>
</dbReference>
<protein>
    <submittedName>
        <fullName evidence="7">ABC-type transporter, integral membrane subunit</fullName>
    </submittedName>
</protein>
<evidence type="ECO:0000256" key="5">
    <source>
        <dbReference type="ARBA" id="ARBA00023136"/>
    </source>
</evidence>
<geneLocation type="plasmid" evidence="7 8">
    <name>2</name>
</geneLocation>
<name>W0RS39_9BACT</name>
<keyword evidence="5 6" id="KW-0472">Membrane</keyword>
<gene>
    <name evidence="7" type="ORF">J421_5600</name>
</gene>
<dbReference type="InParanoid" id="W0RS39"/>
<feature type="transmembrane region" description="Helical" evidence="6">
    <location>
        <begin position="24"/>
        <end position="45"/>
    </location>
</feature>
<dbReference type="GO" id="GO:0022857">
    <property type="term" value="F:transmembrane transporter activity"/>
    <property type="evidence" value="ECO:0007669"/>
    <property type="project" value="InterPro"/>
</dbReference>
<comment type="subcellular location">
    <subcellularLocation>
        <location evidence="1">Cell membrane</location>
        <topology evidence="1">Multi-pass membrane protein</topology>
    </subcellularLocation>
</comment>
<evidence type="ECO:0000256" key="4">
    <source>
        <dbReference type="ARBA" id="ARBA00022989"/>
    </source>
</evidence>
<feature type="transmembrane region" description="Helical" evidence="6">
    <location>
        <begin position="311"/>
        <end position="327"/>
    </location>
</feature>
<evidence type="ECO:0000256" key="2">
    <source>
        <dbReference type="ARBA" id="ARBA00022475"/>
    </source>
</evidence>
<dbReference type="eggNOG" id="COG1172">
    <property type="taxonomic scope" value="Bacteria"/>
</dbReference>
<keyword evidence="3 6" id="KW-0812">Transmembrane</keyword>
<evidence type="ECO:0000313" key="7">
    <source>
        <dbReference type="EMBL" id="AHG93135.1"/>
    </source>
</evidence>
<dbReference type="RefSeq" id="WP_025414442.1">
    <property type="nucleotide sequence ID" value="NZ_CP007130.1"/>
</dbReference>
<dbReference type="AlphaFoldDB" id="W0RS39"/>
<evidence type="ECO:0000256" key="6">
    <source>
        <dbReference type="SAM" id="Phobius"/>
    </source>
</evidence>
<dbReference type="Proteomes" id="UP000019151">
    <property type="component" value="Plasmid 2"/>
</dbReference>
<feature type="transmembrane region" description="Helical" evidence="6">
    <location>
        <begin position="268"/>
        <end position="299"/>
    </location>
</feature>
<dbReference type="InterPro" id="IPR001851">
    <property type="entry name" value="ABC_transp_permease"/>
</dbReference>
<dbReference type="PANTHER" id="PTHR32196">
    <property type="entry name" value="ABC TRANSPORTER PERMEASE PROTEIN YPHD-RELATED-RELATED"/>
    <property type="match status" value="1"/>
</dbReference>
<proteinExistence type="predicted"/>
<accession>W0RS39</accession>
<evidence type="ECO:0000313" key="8">
    <source>
        <dbReference type="Proteomes" id="UP000019151"/>
    </source>
</evidence>
<feature type="transmembrane region" description="Helical" evidence="6">
    <location>
        <begin position="57"/>
        <end position="78"/>
    </location>
</feature>
<dbReference type="GO" id="GO:0005886">
    <property type="term" value="C:plasma membrane"/>
    <property type="evidence" value="ECO:0007669"/>
    <property type="project" value="UniProtKB-SubCell"/>
</dbReference>
<feature type="transmembrane region" description="Helical" evidence="6">
    <location>
        <begin position="180"/>
        <end position="201"/>
    </location>
</feature>
<keyword evidence="4 6" id="KW-1133">Transmembrane helix</keyword>
<dbReference type="KEGG" id="gba:J421_5600"/>
<dbReference type="EMBL" id="CP007130">
    <property type="protein sequence ID" value="AHG93135.1"/>
    <property type="molecule type" value="Genomic_DNA"/>
</dbReference>